<organism evidence="1 3">
    <name type="scientific">Phytophthora rubi</name>
    <dbReference type="NCBI Taxonomy" id="129364"/>
    <lineage>
        <taxon>Eukaryota</taxon>
        <taxon>Sar</taxon>
        <taxon>Stramenopiles</taxon>
        <taxon>Oomycota</taxon>
        <taxon>Peronosporomycetes</taxon>
        <taxon>Peronosporales</taxon>
        <taxon>Peronosporaceae</taxon>
        <taxon>Phytophthora</taxon>
    </lineage>
</organism>
<dbReference type="Proteomes" id="UP000429607">
    <property type="component" value="Unassembled WGS sequence"/>
</dbReference>
<gene>
    <name evidence="1" type="ORF">PR001_g30660</name>
    <name evidence="2" type="ORF">PR003_g31175</name>
</gene>
<evidence type="ECO:0000313" key="3">
    <source>
        <dbReference type="Proteomes" id="UP000429607"/>
    </source>
</evidence>
<reference evidence="1 3" key="1">
    <citation type="submission" date="2018-09" db="EMBL/GenBank/DDBJ databases">
        <title>Genomic investigation of the strawberry pathogen Phytophthora fragariae indicates pathogenicity is determined by transcriptional variation in three key races.</title>
        <authorList>
            <person name="Adams T.M."/>
            <person name="Armitage A.D."/>
            <person name="Sobczyk M.K."/>
            <person name="Bates H.J."/>
            <person name="Dunwell J.M."/>
            <person name="Nellist C.F."/>
            <person name="Harrison R.J."/>
        </authorList>
    </citation>
    <scope>NUCLEOTIDE SEQUENCE [LARGE SCALE GENOMIC DNA]</scope>
    <source>
        <strain evidence="1 3">SCRP249</strain>
        <strain evidence="2 4">SCRP333</strain>
    </source>
</reference>
<dbReference type="EMBL" id="QXFV01007098">
    <property type="protein sequence ID" value="KAE8959618.1"/>
    <property type="molecule type" value="Genomic_DNA"/>
</dbReference>
<dbReference type="EMBL" id="QXFT01006337">
    <property type="protein sequence ID" value="KAE9269336.1"/>
    <property type="molecule type" value="Genomic_DNA"/>
</dbReference>
<keyword evidence="4" id="KW-1185">Reference proteome</keyword>
<evidence type="ECO:0000313" key="1">
    <source>
        <dbReference type="EMBL" id="KAE8959618.1"/>
    </source>
</evidence>
<proteinExistence type="predicted"/>
<accession>A0A6A3GS94</accession>
<protein>
    <submittedName>
        <fullName evidence="1">Uncharacterized protein</fullName>
    </submittedName>
</protein>
<comment type="caution">
    <text evidence="1">The sequence shown here is derived from an EMBL/GenBank/DDBJ whole genome shotgun (WGS) entry which is preliminary data.</text>
</comment>
<dbReference type="Proteomes" id="UP000434957">
    <property type="component" value="Unassembled WGS sequence"/>
</dbReference>
<evidence type="ECO:0000313" key="4">
    <source>
        <dbReference type="Proteomes" id="UP000434957"/>
    </source>
</evidence>
<name>A0A6A3GS94_9STRA</name>
<dbReference type="AlphaFoldDB" id="A0A6A3GS94"/>
<sequence length="42" mass="4747">MMDSERRESGCMFRDLGRTTLAEAAARAAAMMWEAGKRLRVL</sequence>
<evidence type="ECO:0000313" key="2">
    <source>
        <dbReference type="EMBL" id="KAE9269336.1"/>
    </source>
</evidence>